<evidence type="ECO:0000256" key="7">
    <source>
        <dbReference type="ARBA" id="ARBA00050464"/>
    </source>
</evidence>
<feature type="binding site" evidence="12">
    <location>
        <position position="252"/>
    </location>
    <ligand>
        <name>pyridoxal 5'-phosphate</name>
        <dbReference type="ChEBI" id="CHEBI:597326"/>
    </ligand>
</feature>
<sequence>MTPRFPAQPELAGHPYFQFRNNVLYAEDVPLDHLAEKLGTPLYVYSRAALKAAWESYRNAVGQHPVLVCYGMKANSNLAVLKEFARLGAGFDIVSGGELKRALAAGADPSRIVFSGVGKQAWEMRAALAAKVKCFNVESEAELRRLSEIAHDMGLRAPVSLRVNPDVDAQTHPYISTGLKENKFGIAIESALDVYRLAQSLPALEIVGVDCHIGSQLTDISPYFDALEKLLDLIEKLDQAGIRIVHLDLGGGLGIRYTDEIPPSPQALLDRVFERLNARGFGHLHLVLEPGRSLVGNAGVLLTRVQYLKHSEARNFAIVDAAMNDLLRPALYEAFHGVRPVHPRAGDETLYDIVGPVCESADWLARQRKLALQQGDLLAVESAGAYSMAMASNYNARPRAAEAMVDGDKYYVVRQRETLDDLLKGESTLP</sequence>
<feature type="binding site" evidence="12">
    <location>
        <position position="359"/>
    </location>
    <ligand>
        <name>substrate</name>
    </ligand>
</feature>
<comment type="similarity">
    <text evidence="9 12">Belongs to the Orn/Lys/Arg decarboxylase class-II family. LysA subfamily.</text>
</comment>
<comment type="catalytic activity">
    <reaction evidence="7 12 14">
        <text>meso-2,6-diaminopimelate + H(+) = L-lysine + CO2</text>
        <dbReference type="Rhea" id="RHEA:15101"/>
        <dbReference type="ChEBI" id="CHEBI:15378"/>
        <dbReference type="ChEBI" id="CHEBI:16526"/>
        <dbReference type="ChEBI" id="CHEBI:32551"/>
        <dbReference type="ChEBI" id="CHEBI:57791"/>
        <dbReference type="EC" id="4.1.1.20"/>
    </reaction>
</comment>
<dbReference type="InterPro" id="IPR029066">
    <property type="entry name" value="PLP-binding_barrel"/>
</dbReference>
<evidence type="ECO:0000256" key="12">
    <source>
        <dbReference type="HAMAP-Rule" id="MF_02120"/>
    </source>
</evidence>
<dbReference type="GeneID" id="84695022"/>
<dbReference type="HAMAP" id="MF_02120">
    <property type="entry name" value="LysA"/>
    <property type="match status" value="1"/>
</dbReference>
<dbReference type="RefSeq" id="WP_054457194.1">
    <property type="nucleotide sequence ID" value="NZ_CADIKO010000001.1"/>
</dbReference>
<dbReference type="InterPro" id="IPR022657">
    <property type="entry name" value="De-COase2_CS"/>
</dbReference>
<evidence type="ECO:0000256" key="5">
    <source>
        <dbReference type="ARBA" id="ARBA00023154"/>
    </source>
</evidence>
<dbReference type="NCBIfam" id="TIGR01048">
    <property type="entry name" value="lysA"/>
    <property type="match status" value="1"/>
</dbReference>
<name>A0AAD2J3D4_ACHAE</name>
<feature type="active site" description="Proton donor" evidence="13">
    <location>
        <position position="358"/>
    </location>
</feature>
<dbReference type="SUPFAM" id="SSF50621">
    <property type="entry name" value="Alanine racemase C-terminal domain-like"/>
    <property type="match status" value="1"/>
</dbReference>
<dbReference type="GO" id="GO:0030170">
    <property type="term" value="F:pyridoxal phosphate binding"/>
    <property type="evidence" value="ECO:0007669"/>
    <property type="project" value="UniProtKB-UniRule"/>
</dbReference>
<keyword evidence="3 12" id="KW-0210">Decarboxylase</keyword>
<organism evidence="17 18">
    <name type="scientific">Achromobacter aegrifaciens</name>
    <dbReference type="NCBI Taxonomy" id="1287736"/>
    <lineage>
        <taxon>Bacteria</taxon>
        <taxon>Pseudomonadati</taxon>
        <taxon>Pseudomonadota</taxon>
        <taxon>Betaproteobacteria</taxon>
        <taxon>Burkholderiales</taxon>
        <taxon>Alcaligenaceae</taxon>
        <taxon>Achromobacter</taxon>
    </lineage>
</organism>
<dbReference type="PRINTS" id="PR01179">
    <property type="entry name" value="ODADCRBXLASE"/>
</dbReference>
<feature type="domain" description="Orn/DAP/Arg decarboxylase 2 C-terminal" evidence="15">
    <location>
        <begin position="43"/>
        <end position="384"/>
    </location>
</feature>
<comment type="subunit">
    <text evidence="12">Homodimer.</text>
</comment>
<feature type="binding site" evidence="12">
    <location>
        <position position="328"/>
    </location>
    <ligand>
        <name>substrate</name>
    </ligand>
</feature>
<dbReference type="Gene3D" id="2.40.37.10">
    <property type="entry name" value="Lyase, Ornithine Decarboxylase, Chain A, domain 1"/>
    <property type="match status" value="1"/>
</dbReference>
<evidence type="ECO:0000256" key="8">
    <source>
        <dbReference type="ARBA" id="ARBA00060643"/>
    </source>
</evidence>
<dbReference type="Pfam" id="PF02784">
    <property type="entry name" value="Orn_Arg_deC_N"/>
    <property type="match status" value="1"/>
</dbReference>
<feature type="domain" description="Orn/DAP/Arg decarboxylase 2 N-terminal" evidence="16">
    <location>
        <begin position="49"/>
        <end position="295"/>
    </location>
</feature>
<dbReference type="PRINTS" id="PR01181">
    <property type="entry name" value="DAPDCRBXLASE"/>
</dbReference>
<dbReference type="EC" id="4.1.1.20" evidence="10 12"/>
<dbReference type="InterPro" id="IPR022643">
    <property type="entry name" value="De-COase2_C"/>
</dbReference>
<protein>
    <recommendedName>
        <fullName evidence="11 12">Diaminopimelate decarboxylase</fullName>
        <shortName evidence="12">DAP decarboxylase</shortName>
        <shortName evidence="12">DAPDC</shortName>
        <ecNumber evidence="10 12">4.1.1.20</ecNumber>
    </recommendedName>
</protein>
<dbReference type="SUPFAM" id="SSF51419">
    <property type="entry name" value="PLP-binding barrel"/>
    <property type="match status" value="1"/>
</dbReference>
<evidence type="ECO:0000256" key="9">
    <source>
        <dbReference type="ARBA" id="ARBA00060983"/>
    </source>
</evidence>
<dbReference type="InterPro" id="IPR009006">
    <property type="entry name" value="Ala_racemase/Decarboxylase_C"/>
</dbReference>
<evidence type="ECO:0000256" key="4">
    <source>
        <dbReference type="ARBA" id="ARBA00022898"/>
    </source>
</evidence>
<comment type="cofactor">
    <cofactor evidence="1 12 13 14">
        <name>pyridoxal 5'-phosphate</name>
        <dbReference type="ChEBI" id="CHEBI:597326"/>
    </cofactor>
</comment>
<accession>A0AAD2J3D4</accession>
<dbReference type="PANTHER" id="PTHR43727">
    <property type="entry name" value="DIAMINOPIMELATE DECARBOXYLASE"/>
    <property type="match status" value="1"/>
</dbReference>
<evidence type="ECO:0000256" key="3">
    <source>
        <dbReference type="ARBA" id="ARBA00022793"/>
    </source>
</evidence>
<dbReference type="InterPro" id="IPR002986">
    <property type="entry name" value="DAP_deCOOHase_LysA"/>
</dbReference>
<evidence type="ECO:0000313" key="17">
    <source>
        <dbReference type="EMBL" id="CUJ58461.1"/>
    </source>
</evidence>
<dbReference type="GO" id="GO:0009089">
    <property type="term" value="P:lysine biosynthetic process via diaminopimelate"/>
    <property type="evidence" value="ECO:0007669"/>
    <property type="project" value="UniProtKB-UniRule"/>
</dbReference>
<dbReference type="PANTHER" id="PTHR43727:SF2">
    <property type="entry name" value="GROUP IV DECARBOXYLASE"/>
    <property type="match status" value="1"/>
</dbReference>
<evidence type="ECO:0000256" key="6">
    <source>
        <dbReference type="ARBA" id="ARBA00023239"/>
    </source>
</evidence>
<dbReference type="FunFam" id="3.20.20.10:FF:000003">
    <property type="entry name" value="Diaminopimelate decarboxylase"/>
    <property type="match status" value="1"/>
</dbReference>
<evidence type="ECO:0000256" key="10">
    <source>
        <dbReference type="ARBA" id="ARBA00066427"/>
    </source>
</evidence>
<feature type="binding site" evidence="12">
    <location>
        <position position="386"/>
    </location>
    <ligand>
        <name>substrate</name>
    </ligand>
</feature>
<keyword evidence="6 12" id="KW-0456">Lyase</keyword>
<comment type="function">
    <text evidence="12">Specifically catalyzes the decarboxylation of meso-diaminopimelate (meso-DAP) to L-lysine.</text>
</comment>
<dbReference type="CDD" id="cd06828">
    <property type="entry name" value="PLPDE_III_DapDC"/>
    <property type="match status" value="1"/>
</dbReference>
<dbReference type="InterPro" id="IPR022644">
    <property type="entry name" value="De-COase2_N"/>
</dbReference>
<proteinExistence type="inferred from homology"/>
<feature type="binding site" evidence="12">
    <location>
        <position position="332"/>
    </location>
    <ligand>
        <name>substrate</name>
    </ligand>
</feature>
<keyword evidence="5 12" id="KW-0457">Lysine biosynthesis</keyword>
<comment type="caution">
    <text evidence="17">The sequence shown here is derived from an EMBL/GenBank/DDBJ whole genome shotgun (WGS) entry which is preliminary data.</text>
</comment>
<gene>
    <name evidence="17" type="primary">lysA_2</name>
    <name evidence="12" type="synonym">lysA</name>
    <name evidence="17" type="ORF">ERS370000_04707</name>
</gene>
<dbReference type="GO" id="GO:0008836">
    <property type="term" value="F:diaminopimelate decarboxylase activity"/>
    <property type="evidence" value="ECO:0007669"/>
    <property type="project" value="UniProtKB-UniRule"/>
</dbReference>
<dbReference type="Pfam" id="PF00278">
    <property type="entry name" value="Orn_DAP_Arg_deC"/>
    <property type="match status" value="1"/>
</dbReference>
<dbReference type="Proteomes" id="UP000044098">
    <property type="component" value="Unassembled WGS sequence"/>
</dbReference>
<evidence type="ECO:0000259" key="16">
    <source>
        <dbReference type="Pfam" id="PF02784"/>
    </source>
</evidence>
<evidence type="ECO:0000256" key="13">
    <source>
        <dbReference type="PIRSR" id="PIRSR600183-50"/>
    </source>
</evidence>
<dbReference type="AlphaFoldDB" id="A0AAD2J3D4"/>
<keyword evidence="4 12" id="KW-0663">Pyridoxal phosphate</keyword>
<dbReference type="EMBL" id="CYTK01000008">
    <property type="protein sequence ID" value="CUJ58461.1"/>
    <property type="molecule type" value="Genomic_DNA"/>
</dbReference>
<evidence type="ECO:0000256" key="11">
    <source>
        <dbReference type="ARBA" id="ARBA00074972"/>
    </source>
</evidence>
<feature type="binding site" evidence="12">
    <location>
        <position position="292"/>
    </location>
    <ligand>
        <name>substrate</name>
    </ligand>
</feature>
<evidence type="ECO:0000256" key="2">
    <source>
        <dbReference type="ARBA" id="ARBA00022605"/>
    </source>
</evidence>
<evidence type="ECO:0000256" key="14">
    <source>
        <dbReference type="RuleBase" id="RU003738"/>
    </source>
</evidence>
<evidence type="ECO:0000259" key="15">
    <source>
        <dbReference type="Pfam" id="PF00278"/>
    </source>
</evidence>
<dbReference type="Gene3D" id="3.20.20.10">
    <property type="entry name" value="Alanine racemase"/>
    <property type="match status" value="1"/>
</dbReference>
<dbReference type="FunFam" id="2.40.37.10:FF:000003">
    <property type="entry name" value="Diaminopimelate decarboxylase"/>
    <property type="match status" value="1"/>
</dbReference>
<evidence type="ECO:0000313" key="18">
    <source>
        <dbReference type="Proteomes" id="UP000044098"/>
    </source>
</evidence>
<keyword evidence="2 12" id="KW-0028">Amino-acid biosynthesis</keyword>
<reference evidence="17 18" key="1">
    <citation type="submission" date="2015-09" db="EMBL/GenBank/DDBJ databases">
        <authorList>
            <consortium name="Pathogen Informatics"/>
        </authorList>
    </citation>
    <scope>NUCLEOTIDE SEQUENCE [LARGE SCALE GENOMIC DNA]</scope>
    <source>
        <strain evidence="17 18">2789STDY5608625</strain>
    </source>
</reference>
<comment type="pathway">
    <text evidence="8 12 14">Amino-acid biosynthesis; L-lysine biosynthesis via DAP pathway; L-lysine from DL-2,6-diaminopimelate: step 1/1.</text>
</comment>
<evidence type="ECO:0000256" key="1">
    <source>
        <dbReference type="ARBA" id="ARBA00001933"/>
    </source>
</evidence>
<feature type="modified residue" description="N6-(pyridoxal phosphate)lysine" evidence="12 13">
    <location>
        <position position="73"/>
    </location>
</feature>
<feature type="binding site" evidence="12">
    <location>
        <position position="386"/>
    </location>
    <ligand>
        <name>pyridoxal 5'-phosphate</name>
        <dbReference type="ChEBI" id="CHEBI:597326"/>
    </ligand>
</feature>
<feature type="binding site" evidence="12">
    <location>
        <begin position="289"/>
        <end position="292"/>
    </location>
    <ligand>
        <name>pyridoxal 5'-phosphate</name>
        <dbReference type="ChEBI" id="CHEBI:597326"/>
    </ligand>
</feature>
<dbReference type="InterPro" id="IPR000183">
    <property type="entry name" value="Orn/DAP/Arg_de-COase"/>
</dbReference>
<dbReference type="PROSITE" id="PS00879">
    <property type="entry name" value="ODR_DC_2_2"/>
    <property type="match status" value="1"/>
</dbReference>